<proteinExistence type="predicted"/>
<sequence length="346" mass="38859">MPPIPQSFGARFLLRQTPCRCRPTTPSTPTSSHLFIRIRFLQTRPAGRPSAALPPKPRAALNRGNASSTTTPTKNITLAPRSPVLENRALKTYVDQLASRGRTLLYEAPSHFWYRFSSFAAGAFCISYTTYQYFEVIAHPREGLAWWVPHAFAVICMFMAGMGTYFVLGTSRLVRSIEVVPTRLLTRTLSRKAQKSSSIYIEITTARPIPFLPPKKTLYLPQEVQLPFRMQGVLSKFGGQQQSAPQKKSLSMAEQVRAERAAREAKAKAAQYTRDHILTTPFRDAVSGFRQVWAGIRRPFYREGFAKLQLKDGDYKLDVTGGWTLDDGRAMDRLFAARPGGRGPKI</sequence>
<reference evidence="3" key="2">
    <citation type="submission" date="2023-06" db="EMBL/GenBank/DDBJ databases">
        <authorList>
            <consortium name="Lawrence Berkeley National Laboratory"/>
            <person name="Haridas S."/>
            <person name="Hensen N."/>
            <person name="Bonometti L."/>
            <person name="Westerberg I."/>
            <person name="Brannstrom I.O."/>
            <person name="Guillou S."/>
            <person name="Cros-Aarteil S."/>
            <person name="Calhoun S."/>
            <person name="Kuo A."/>
            <person name="Mondo S."/>
            <person name="Pangilinan J."/>
            <person name="Riley R."/>
            <person name="Labutti K."/>
            <person name="Andreopoulos B."/>
            <person name="Lipzen A."/>
            <person name="Chen C."/>
            <person name="Yanf M."/>
            <person name="Daum C."/>
            <person name="Ng V."/>
            <person name="Clum A."/>
            <person name="Steindorff A."/>
            <person name="Ohm R."/>
            <person name="Martin F."/>
            <person name="Silar P."/>
            <person name="Natvig D."/>
            <person name="Lalanne C."/>
            <person name="Gautier V."/>
            <person name="Ament-Velasquez S.L."/>
            <person name="Kruys A."/>
            <person name="Hutchinson M.I."/>
            <person name="Powell A.J."/>
            <person name="Barry K."/>
            <person name="Miller A.N."/>
            <person name="Grigoriev I.V."/>
            <person name="Debuchy R."/>
            <person name="Gladieux P."/>
            <person name="Thoren M.H."/>
            <person name="Johannesson H."/>
        </authorList>
    </citation>
    <scope>NUCLEOTIDE SEQUENCE</scope>
    <source>
        <strain evidence="3">CBS 118394</strain>
    </source>
</reference>
<dbReference type="AlphaFoldDB" id="A0AAE0M7N3"/>
<gene>
    <name evidence="3" type="ORF">B0H66DRAFT_601948</name>
</gene>
<reference evidence="3" key="1">
    <citation type="journal article" date="2023" name="Mol. Phylogenet. Evol.">
        <title>Genome-scale phylogeny and comparative genomics of the fungal order Sordariales.</title>
        <authorList>
            <person name="Hensen N."/>
            <person name="Bonometti L."/>
            <person name="Westerberg I."/>
            <person name="Brannstrom I.O."/>
            <person name="Guillou S."/>
            <person name="Cros-Aarteil S."/>
            <person name="Calhoun S."/>
            <person name="Haridas S."/>
            <person name="Kuo A."/>
            <person name="Mondo S."/>
            <person name="Pangilinan J."/>
            <person name="Riley R."/>
            <person name="LaButti K."/>
            <person name="Andreopoulos B."/>
            <person name="Lipzen A."/>
            <person name="Chen C."/>
            <person name="Yan M."/>
            <person name="Daum C."/>
            <person name="Ng V."/>
            <person name="Clum A."/>
            <person name="Steindorff A."/>
            <person name="Ohm R.A."/>
            <person name="Martin F."/>
            <person name="Silar P."/>
            <person name="Natvig D.O."/>
            <person name="Lalanne C."/>
            <person name="Gautier V."/>
            <person name="Ament-Velasquez S.L."/>
            <person name="Kruys A."/>
            <person name="Hutchinson M.I."/>
            <person name="Powell A.J."/>
            <person name="Barry K."/>
            <person name="Miller A.N."/>
            <person name="Grigoriev I.V."/>
            <person name="Debuchy R."/>
            <person name="Gladieux P."/>
            <person name="Hiltunen Thoren M."/>
            <person name="Johannesson H."/>
        </authorList>
    </citation>
    <scope>NUCLEOTIDE SEQUENCE</scope>
    <source>
        <strain evidence="3">CBS 118394</strain>
    </source>
</reference>
<evidence type="ECO:0000256" key="2">
    <source>
        <dbReference type="SAM" id="Phobius"/>
    </source>
</evidence>
<keyword evidence="2" id="KW-0472">Membrane</keyword>
<dbReference type="Proteomes" id="UP001283341">
    <property type="component" value="Unassembled WGS sequence"/>
</dbReference>
<evidence type="ECO:0000313" key="3">
    <source>
        <dbReference type="EMBL" id="KAK3322501.1"/>
    </source>
</evidence>
<feature type="compositionally biased region" description="Polar residues" evidence="1">
    <location>
        <begin position="64"/>
        <end position="75"/>
    </location>
</feature>
<comment type="caution">
    <text evidence="3">The sequence shown here is derived from an EMBL/GenBank/DDBJ whole genome shotgun (WGS) entry which is preliminary data.</text>
</comment>
<feature type="transmembrane region" description="Helical" evidence="2">
    <location>
        <begin position="112"/>
        <end position="134"/>
    </location>
</feature>
<feature type="region of interest" description="Disordered" evidence="1">
    <location>
        <begin position="47"/>
        <end position="75"/>
    </location>
</feature>
<organism evidence="3 4">
    <name type="scientific">Apodospora peruviana</name>
    <dbReference type="NCBI Taxonomy" id="516989"/>
    <lineage>
        <taxon>Eukaryota</taxon>
        <taxon>Fungi</taxon>
        <taxon>Dikarya</taxon>
        <taxon>Ascomycota</taxon>
        <taxon>Pezizomycotina</taxon>
        <taxon>Sordariomycetes</taxon>
        <taxon>Sordariomycetidae</taxon>
        <taxon>Sordariales</taxon>
        <taxon>Lasiosphaeriaceae</taxon>
        <taxon>Apodospora</taxon>
    </lineage>
</organism>
<name>A0AAE0M7N3_9PEZI</name>
<dbReference type="EMBL" id="JAUEDM010000003">
    <property type="protein sequence ID" value="KAK3322501.1"/>
    <property type="molecule type" value="Genomic_DNA"/>
</dbReference>
<evidence type="ECO:0000256" key="1">
    <source>
        <dbReference type="SAM" id="MobiDB-lite"/>
    </source>
</evidence>
<keyword evidence="2" id="KW-0812">Transmembrane</keyword>
<protein>
    <submittedName>
        <fullName evidence="3">Uncharacterized protein</fullName>
    </submittedName>
</protein>
<accession>A0AAE0M7N3</accession>
<keyword evidence="2" id="KW-1133">Transmembrane helix</keyword>
<evidence type="ECO:0000313" key="4">
    <source>
        <dbReference type="Proteomes" id="UP001283341"/>
    </source>
</evidence>
<feature type="transmembrane region" description="Helical" evidence="2">
    <location>
        <begin position="146"/>
        <end position="168"/>
    </location>
</feature>
<keyword evidence="4" id="KW-1185">Reference proteome</keyword>